<evidence type="ECO:0000313" key="3">
    <source>
        <dbReference type="Proteomes" id="UP000016935"/>
    </source>
</evidence>
<proteinExistence type="predicted"/>
<dbReference type="HOGENOM" id="CLU_1090569_0_0_1"/>
<reference evidence="2 3" key="1">
    <citation type="journal article" date="2012" name="PLoS Pathog.">
        <title>Diverse lifestyles and strategies of plant pathogenesis encoded in the genomes of eighteen Dothideomycetes fungi.</title>
        <authorList>
            <person name="Ohm R.A."/>
            <person name="Feau N."/>
            <person name="Henrissat B."/>
            <person name="Schoch C.L."/>
            <person name="Horwitz B.A."/>
            <person name="Barry K.W."/>
            <person name="Condon B.J."/>
            <person name="Copeland A.C."/>
            <person name="Dhillon B."/>
            <person name="Glaser F."/>
            <person name="Hesse C.N."/>
            <person name="Kosti I."/>
            <person name="LaButti K."/>
            <person name="Lindquist E.A."/>
            <person name="Lucas S."/>
            <person name="Salamov A.A."/>
            <person name="Bradshaw R.E."/>
            <person name="Ciuffetti L."/>
            <person name="Hamelin R.C."/>
            <person name="Kema G.H.J."/>
            <person name="Lawrence C."/>
            <person name="Scott J.A."/>
            <person name="Spatafora J.W."/>
            <person name="Turgeon B.G."/>
            <person name="de Wit P.J.G.M."/>
            <person name="Zhong S."/>
            <person name="Goodwin S.B."/>
            <person name="Grigoriev I.V."/>
        </authorList>
    </citation>
    <scope>NUCLEOTIDE SEQUENCE [LARGE SCALE GENOMIC DNA]</scope>
    <source>
        <strain evidence="3">28A</strain>
    </source>
</reference>
<protein>
    <submittedName>
        <fullName evidence="2">Uncharacterized protein</fullName>
    </submittedName>
</protein>
<dbReference type="GeneID" id="19403964"/>
<dbReference type="EMBL" id="KB908855">
    <property type="protein sequence ID" value="EOA82187.1"/>
    <property type="molecule type" value="Genomic_DNA"/>
</dbReference>
<dbReference type="Proteomes" id="UP000016935">
    <property type="component" value="Unassembled WGS sequence"/>
</dbReference>
<evidence type="ECO:0000313" key="2">
    <source>
        <dbReference type="EMBL" id="EOA82187.1"/>
    </source>
</evidence>
<name>R0K1A7_EXST2</name>
<reference evidence="2 3" key="2">
    <citation type="journal article" date="2013" name="PLoS Genet.">
        <title>Comparative genome structure, secondary metabolite, and effector coding capacity across Cochliobolus pathogens.</title>
        <authorList>
            <person name="Condon B.J."/>
            <person name="Leng Y."/>
            <person name="Wu D."/>
            <person name="Bushley K.E."/>
            <person name="Ohm R.A."/>
            <person name="Otillar R."/>
            <person name="Martin J."/>
            <person name="Schackwitz W."/>
            <person name="Grimwood J."/>
            <person name="MohdZainudin N."/>
            <person name="Xue C."/>
            <person name="Wang R."/>
            <person name="Manning V.A."/>
            <person name="Dhillon B."/>
            <person name="Tu Z.J."/>
            <person name="Steffenson B.J."/>
            <person name="Salamov A."/>
            <person name="Sun H."/>
            <person name="Lowry S."/>
            <person name="LaButti K."/>
            <person name="Han J."/>
            <person name="Copeland A."/>
            <person name="Lindquist E."/>
            <person name="Barry K."/>
            <person name="Schmutz J."/>
            <person name="Baker S.E."/>
            <person name="Ciuffetti L.M."/>
            <person name="Grigoriev I.V."/>
            <person name="Zhong S."/>
            <person name="Turgeon B.G."/>
        </authorList>
    </citation>
    <scope>NUCLEOTIDE SEQUENCE [LARGE SCALE GENOMIC DNA]</scope>
    <source>
        <strain evidence="3">28A</strain>
    </source>
</reference>
<organism evidence="2 3">
    <name type="scientific">Exserohilum turcicum (strain 28A)</name>
    <name type="common">Northern leaf blight fungus</name>
    <name type="synonym">Setosphaeria turcica</name>
    <dbReference type="NCBI Taxonomy" id="671987"/>
    <lineage>
        <taxon>Eukaryota</taxon>
        <taxon>Fungi</taxon>
        <taxon>Dikarya</taxon>
        <taxon>Ascomycota</taxon>
        <taxon>Pezizomycotina</taxon>
        <taxon>Dothideomycetes</taxon>
        <taxon>Pleosporomycetidae</taxon>
        <taxon>Pleosporales</taxon>
        <taxon>Pleosporineae</taxon>
        <taxon>Pleosporaceae</taxon>
        <taxon>Exserohilum</taxon>
    </lineage>
</organism>
<dbReference type="RefSeq" id="XP_008030130.1">
    <property type="nucleotide sequence ID" value="XM_008031939.1"/>
</dbReference>
<accession>R0K1A7</accession>
<dbReference type="AlphaFoldDB" id="R0K1A7"/>
<gene>
    <name evidence="2" type="ORF">SETTUDRAFT_34927</name>
</gene>
<sequence length="255" mass="26853">MARIRMLAVAMATTIVALAVAMAVAVAVAVAVVVFSAATTAAAAPPRSRLTPAALGRFALQAGPGRSALAGLLGPGGHVGQGRARNVTDTSKHQAVISQRPTFRAPLCTSPRWRQVPDLCHVPGRALMQPYSIGRKQPSAGGRHWPGPSCASVNVVCMSRRASSLPAAHRKPVRLCRRLCHAQRGFESSGGCGRGRGRGSGSVREGPSLMRCCWRWFAGAGADVRAPSQHRGLPIQPNVSRAHHPRPAYTHSRSP</sequence>
<keyword evidence="3" id="KW-1185">Reference proteome</keyword>
<feature type="region of interest" description="Disordered" evidence="1">
    <location>
        <begin position="228"/>
        <end position="255"/>
    </location>
</feature>
<evidence type="ECO:0000256" key="1">
    <source>
        <dbReference type="SAM" id="MobiDB-lite"/>
    </source>
</evidence>